<dbReference type="InterPro" id="IPR050155">
    <property type="entry name" value="HAD-like_hydrolase_sf"/>
</dbReference>
<dbReference type="GO" id="GO:0005829">
    <property type="term" value="C:cytosol"/>
    <property type="evidence" value="ECO:0007669"/>
    <property type="project" value="TreeGrafter"/>
</dbReference>
<dbReference type="InterPro" id="IPR023198">
    <property type="entry name" value="PGP-like_dom2"/>
</dbReference>
<evidence type="ECO:0000313" key="2">
    <source>
        <dbReference type="Proteomes" id="UP000515976"/>
    </source>
</evidence>
<proteinExistence type="predicted"/>
<dbReference type="SFLD" id="SFLDG01135">
    <property type="entry name" value="C1.5.6:_HAD__Beta-PGM__Phospha"/>
    <property type="match status" value="1"/>
</dbReference>
<dbReference type="PANTHER" id="PTHR43434">
    <property type="entry name" value="PHOSPHOGLYCOLATE PHOSPHATASE"/>
    <property type="match status" value="1"/>
</dbReference>
<keyword evidence="1" id="KW-0378">Hydrolase</keyword>
<dbReference type="KEGG" id="pei:H9L10_13115"/>
<protein>
    <submittedName>
        <fullName evidence="1">HAD family hydrolase</fullName>
    </submittedName>
</protein>
<keyword evidence="2" id="KW-1185">Reference proteome</keyword>
<dbReference type="NCBIfam" id="TIGR01509">
    <property type="entry name" value="HAD-SF-IA-v3"/>
    <property type="match status" value="1"/>
</dbReference>
<sequence length="235" mass="24785">MPPTATFPTPGGRPRAVLLDVDGTLVDTTYAHTTCWWQALRQHGHLVPMARIHRAIGLGADRIVGHLLGEHDESIDESVVAAHAALVTAWHERFVPLPGARELLRRCAEEGLTVVLSTSAGPSDVEALRRALDADEWVDEVTTSSDAEHSKPDTDILQAALERIGASPTECVFVGDAVWDAEAAGRLGMPCIGVESGGTSAAELGAAGCVETWSDTADLLEHWEATALTGSGGGR</sequence>
<dbReference type="InterPro" id="IPR006439">
    <property type="entry name" value="HAD-SF_hydro_IA"/>
</dbReference>
<dbReference type="AlphaFoldDB" id="A0A7G9R0N1"/>
<name>A0A7G9R0N1_9MICO</name>
<dbReference type="EMBL" id="CP060712">
    <property type="protein sequence ID" value="QNN49156.1"/>
    <property type="molecule type" value="Genomic_DNA"/>
</dbReference>
<dbReference type="SFLD" id="SFLDG01129">
    <property type="entry name" value="C1.5:_HAD__Beta-PGM__Phosphata"/>
    <property type="match status" value="1"/>
</dbReference>
<dbReference type="SUPFAM" id="SSF56784">
    <property type="entry name" value="HAD-like"/>
    <property type="match status" value="1"/>
</dbReference>
<dbReference type="Proteomes" id="UP000515976">
    <property type="component" value="Chromosome"/>
</dbReference>
<dbReference type="PRINTS" id="PR00413">
    <property type="entry name" value="HADHALOGNASE"/>
</dbReference>
<dbReference type="GO" id="GO:0006281">
    <property type="term" value="P:DNA repair"/>
    <property type="evidence" value="ECO:0007669"/>
    <property type="project" value="TreeGrafter"/>
</dbReference>
<dbReference type="Gene3D" id="1.10.150.240">
    <property type="entry name" value="Putative phosphatase, domain 2"/>
    <property type="match status" value="1"/>
</dbReference>
<dbReference type="RefSeq" id="WP_166101131.1">
    <property type="nucleotide sequence ID" value="NZ_BMMY01000006.1"/>
</dbReference>
<dbReference type="PANTHER" id="PTHR43434:SF16">
    <property type="entry name" value="BLL8046 PROTEIN"/>
    <property type="match status" value="1"/>
</dbReference>
<gene>
    <name evidence="1" type="ORF">H9L10_13115</name>
</gene>
<dbReference type="SFLD" id="SFLDS00003">
    <property type="entry name" value="Haloacid_Dehalogenase"/>
    <property type="match status" value="1"/>
</dbReference>
<accession>A0A7G9R0N1</accession>
<dbReference type="GO" id="GO:0008967">
    <property type="term" value="F:phosphoglycolate phosphatase activity"/>
    <property type="evidence" value="ECO:0007669"/>
    <property type="project" value="TreeGrafter"/>
</dbReference>
<dbReference type="NCBIfam" id="TIGR01549">
    <property type="entry name" value="HAD-SF-IA-v1"/>
    <property type="match status" value="1"/>
</dbReference>
<organism evidence="1 2">
    <name type="scientific">Phycicoccus endophyticus</name>
    <dbReference type="NCBI Taxonomy" id="1690220"/>
    <lineage>
        <taxon>Bacteria</taxon>
        <taxon>Bacillati</taxon>
        <taxon>Actinomycetota</taxon>
        <taxon>Actinomycetes</taxon>
        <taxon>Micrococcales</taxon>
        <taxon>Intrasporangiaceae</taxon>
        <taxon>Phycicoccus</taxon>
    </lineage>
</organism>
<evidence type="ECO:0000313" key="1">
    <source>
        <dbReference type="EMBL" id="QNN49156.1"/>
    </source>
</evidence>
<dbReference type="InterPro" id="IPR036412">
    <property type="entry name" value="HAD-like_sf"/>
</dbReference>
<dbReference type="InterPro" id="IPR023214">
    <property type="entry name" value="HAD_sf"/>
</dbReference>
<dbReference type="Gene3D" id="3.40.50.1000">
    <property type="entry name" value="HAD superfamily/HAD-like"/>
    <property type="match status" value="1"/>
</dbReference>
<reference evidence="1 2" key="1">
    <citation type="submission" date="2020-08" db="EMBL/GenBank/DDBJ databases">
        <title>Genome sequence of Phycicoccus endophyticus JCM 31784T.</title>
        <authorList>
            <person name="Hyun D.-W."/>
            <person name="Bae J.-W."/>
        </authorList>
    </citation>
    <scope>NUCLEOTIDE SEQUENCE [LARGE SCALE GENOMIC DNA]</scope>
    <source>
        <strain evidence="1 2">JCM 31784</strain>
    </source>
</reference>
<dbReference type="Pfam" id="PF00702">
    <property type="entry name" value="Hydrolase"/>
    <property type="match status" value="1"/>
</dbReference>